<keyword evidence="2" id="KW-0732">Signal</keyword>
<keyword evidence="5" id="KW-1185">Reference proteome</keyword>
<comment type="caution">
    <text evidence="4">The sequence shown here is derived from an EMBL/GenBank/DDBJ whole genome shotgun (WGS) entry which is preliminary data.</text>
</comment>
<dbReference type="RefSeq" id="WP_147931856.1">
    <property type="nucleotide sequence ID" value="NZ_VOXD01000027.1"/>
</dbReference>
<proteinExistence type="predicted"/>
<dbReference type="OrthoDB" id="3979391at2"/>
<dbReference type="Pfam" id="PF05576">
    <property type="entry name" value="Peptidase_S37"/>
    <property type="match status" value="1"/>
</dbReference>
<keyword evidence="3" id="KW-0378">Hydrolase</keyword>
<evidence type="ECO:0000313" key="5">
    <source>
        <dbReference type="Proteomes" id="UP000321907"/>
    </source>
</evidence>
<dbReference type="PANTHER" id="PTHR11010:SF38">
    <property type="entry name" value="LYSOSOMAL PRO-X CARBOXYPEPTIDASE"/>
    <property type="match status" value="1"/>
</dbReference>
<dbReference type="InterPro" id="IPR008761">
    <property type="entry name" value="Peptidase_S37"/>
</dbReference>
<accession>A0A5C7FEV3</accession>
<dbReference type="AlphaFoldDB" id="A0A5C7FEV3"/>
<dbReference type="Gene3D" id="3.40.50.1820">
    <property type="entry name" value="alpha/beta hydrolase"/>
    <property type="match status" value="1"/>
</dbReference>
<keyword evidence="1" id="KW-0645">Protease</keyword>
<dbReference type="GO" id="GO:0008239">
    <property type="term" value="F:dipeptidyl-peptidase activity"/>
    <property type="evidence" value="ECO:0007669"/>
    <property type="project" value="TreeGrafter"/>
</dbReference>
<evidence type="ECO:0000256" key="1">
    <source>
        <dbReference type="ARBA" id="ARBA00022670"/>
    </source>
</evidence>
<gene>
    <name evidence="4" type="ORF">FUA23_16435</name>
</gene>
<dbReference type="GO" id="GO:0006508">
    <property type="term" value="P:proteolysis"/>
    <property type="evidence" value="ECO:0007669"/>
    <property type="project" value="UniProtKB-KW"/>
</dbReference>
<dbReference type="PANTHER" id="PTHR11010">
    <property type="entry name" value="PROTEASE S28 PRO-X CARBOXYPEPTIDASE-RELATED"/>
    <property type="match status" value="1"/>
</dbReference>
<protein>
    <recommendedName>
        <fullName evidence="6">PS-10 peptidase S37</fullName>
    </recommendedName>
</protein>
<dbReference type="InterPro" id="IPR029058">
    <property type="entry name" value="AB_hydrolase_fold"/>
</dbReference>
<sequence length="430" mass="49807">MQRTLFSLLILFAHIAFLQAQTADLRVRLLNMPGVSIEMITPGKGDGDIYELMVRQMIDHEDSLKGFFYQKVYLNHVGYDRPAVIVTEGYNRDRPRTYELTRLLNANQIQVEHRFFGKSVPDSMDYRFLNLKQATADLHHIRQLLGEVYEQKWISTGISKGGATTIFYRYFYPDDVAVSVPYVAPINRAYEETRLYTFLDTIGSEACRMDIDAFQRRMLRNREEILPLLKFYSLGARTSYTYLNLEQAFEYAVLEYPFSFWQYGQDCSKIPTVDTPLHEALIYLLEVSGIDFFSDASVDQYVSHYYQSATEMGYYGYRTKPFEDLIETLPTGQNPMALFFPKPMTDAFNGELLKKVNEWLAGNQANQMAYIYGGVDTWTGSAVPENDKVDAEWFVLPGKHHGNARIKGMTEAEYERFVACLERWLELELD</sequence>
<evidence type="ECO:0000256" key="2">
    <source>
        <dbReference type="ARBA" id="ARBA00022729"/>
    </source>
</evidence>
<evidence type="ECO:0000256" key="3">
    <source>
        <dbReference type="ARBA" id="ARBA00022801"/>
    </source>
</evidence>
<organism evidence="4 5">
    <name type="scientific">Neolewinella aurantiaca</name>
    <dbReference type="NCBI Taxonomy" id="2602767"/>
    <lineage>
        <taxon>Bacteria</taxon>
        <taxon>Pseudomonadati</taxon>
        <taxon>Bacteroidota</taxon>
        <taxon>Saprospiria</taxon>
        <taxon>Saprospirales</taxon>
        <taxon>Lewinellaceae</taxon>
        <taxon>Neolewinella</taxon>
    </lineage>
</organism>
<reference evidence="4 5" key="1">
    <citation type="submission" date="2019-08" db="EMBL/GenBank/DDBJ databases">
        <title>Lewinella sp. strain SSH13 Genome sequencing and assembly.</title>
        <authorList>
            <person name="Kim I."/>
        </authorList>
    </citation>
    <scope>NUCLEOTIDE SEQUENCE [LARGE SCALE GENOMIC DNA]</scope>
    <source>
        <strain evidence="4 5">SSH13</strain>
    </source>
</reference>
<evidence type="ECO:0000313" key="4">
    <source>
        <dbReference type="EMBL" id="TXF88068.1"/>
    </source>
</evidence>
<name>A0A5C7FEV3_9BACT</name>
<dbReference type="SUPFAM" id="SSF53474">
    <property type="entry name" value="alpha/beta-Hydrolases"/>
    <property type="match status" value="1"/>
</dbReference>
<dbReference type="EMBL" id="VOXD01000027">
    <property type="protein sequence ID" value="TXF88068.1"/>
    <property type="molecule type" value="Genomic_DNA"/>
</dbReference>
<dbReference type="Proteomes" id="UP000321907">
    <property type="component" value="Unassembled WGS sequence"/>
</dbReference>
<evidence type="ECO:0008006" key="6">
    <source>
        <dbReference type="Google" id="ProtNLM"/>
    </source>
</evidence>